<dbReference type="Pfam" id="PF13469">
    <property type="entry name" value="Sulfotransfer_3"/>
    <property type="match status" value="1"/>
</dbReference>
<dbReference type="PANTHER" id="PTHR36451:SF1">
    <property type="entry name" value="OMEGA-HYDROXY-BETA-DIHYDROMENAQUINONE-9 SULFOTRANSFERASE STF3"/>
    <property type="match status" value="1"/>
</dbReference>
<keyword evidence="2" id="KW-1185">Reference proteome</keyword>
<reference evidence="2" key="1">
    <citation type="submission" date="2016-07" db="EMBL/GenBank/DDBJ databases">
        <title>Frankia sp. NRRL B-16219 Genome sequencing.</title>
        <authorList>
            <person name="Ghodhbane-Gtari F."/>
            <person name="Swanson E."/>
            <person name="Gueddou A."/>
            <person name="Louati M."/>
            <person name="Nouioui I."/>
            <person name="Hezbri K."/>
            <person name="Abebe-Akele F."/>
            <person name="Simpson S."/>
            <person name="Morris K."/>
            <person name="Thomas K."/>
            <person name="Gtari M."/>
            <person name="Tisa L.S."/>
        </authorList>
    </citation>
    <scope>NUCLEOTIDE SEQUENCE [LARGE SCALE GENOMIC DNA]</scope>
    <source>
        <strain evidence="2">NRRL B-16219</strain>
    </source>
</reference>
<proteinExistence type="predicted"/>
<evidence type="ECO:0000313" key="1">
    <source>
        <dbReference type="EMBL" id="OHV28002.1"/>
    </source>
</evidence>
<dbReference type="InterPro" id="IPR052736">
    <property type="entry name" value="Stf3_sulfotransferase"/>
</dbReference>
<dbReference type="PANTHER" id="PTHR36451">
    <property type="entry name" value="PAPS-DEPENDENT SULFOTRANSFERASE STF3"/>
    <property type="match status" value="1"/>
</dbReference>
<accession>A0A1S1Q4G5</accession>
<dbReference type="Proteomes" id="UP000179769">
    <property type="component" value="Unassembled WGS sequence"/>
</dbReference>
<dbReference type="OrthoDB" id="9777890at2"/>
<comment type="caution">
    <text evidence="1">The sequence shown here is derived from an EMBL/GenBank/DDBJ whole genome shotgun (WGS) entry which is preliminary data.</text>
</comment>
<dbReference type="RefSeq" id="WP_071064142.1">
    <property type="nucleotide sequence ID" value="NZ_MAXA01000215.1"/>
</dbReference>
<dbReference type="EMBL" id="MAXA01000215">
    <property type="protein sequence ID" value="OHV28002.1"/>
    <property type="molecule type" value="Genomic_DNA"/>
</dbReference>
<gene>
    <name evidence="1" type="ORF">BBK14_18775</name>
</gene>
<dbReference type="AlphaFoldDB" id="A0A1S1Q4G5"/>
<dbReference type="InterPro" id="IPR027417">
    <property type="entry name" value="P-loop_NTPase"/>
</dbReference>
<organism evidence="1 2">
    <name type="scientific">Parafrankia soli</name>
    <dbReference type="NCBI Taxonomy" id="2599596"/>
    <lineage>
        <taxon>Bacteria</taxon>
        <taxon>Bacillati</taxon>
        <taxon>Actinomycetota</taxon>
        <taxon>Actinomycetes</taxon>
        <taxon>Frankiales</taxon>
        <taxon>Frankiaceae</taxon>
        <taxon>Parafrankia</taxon>
    </lineage>
</organism>
<dbReference type="GO" id="GO:0016740">
    <property type="term" value="F:transferase activity"/>
    <property type="evidence" value="ECO:0007669"/>
    <property type="project" value="UniProtKB-KW"/>
</dbReference>
<dbReference type="Gene3D" id="3.40.50.300">
    <property type="entry name" value="P-loop containing nucleotide triphosphate hydrolases"/>
    <property type="match status" value="1"/>
</dbReference>
<keyword evidence="1" id="KW-0808">Transferase</keyword>
<name>A0A1S1Q4G5_9ACTN</name>
<protein>
    <submittedName>
        <fullName evidence="1">Sulfotransferase</fullName>
    </submittedName>
</protein>
<dbReference type="SUPFAM" id="SSF52540">
    <property type="entry name" value="P-loop containing nucleoside triphosphate hydrolases"/>
    <property type="match status" value="1"/>
</dbReference>
<sequence length="381" mass="43213">MGAHHELLDAARAGTGLTDFGEDTFLEGLEVLVRALQQEAALNSTGQASLRKMIVGLLSQRLQIEDWYRRQPEIDDERITAPLIGLGLPRTGSTALSFLLAEDPNARSLRMWEATAPCPPPSTVHGDDKRIEDGRADVAERKRTSPRRVALVPASATGPTECQSLMALDFRAHFFQAFAYVPSYSKWLLNADLTSTYRYELRALKLLQWGFEAQPWRLKCPTHLLFLDDLDKVFPDARFVMTHRDPAEVMVSVADLYAAVARSYCDDIDERYLGQLNIEHWSVGMERALAFRQKAGDDRFYDIDFRAMQRDPLGEIRGLYAWLGEPVTPEFEAGMQGWWRENAEKRERNVHPDPATFGIDVDRIRPLFADYTARAAAWTAH</sequence>
<evidence type="ECO:0000313" key="2">
    <source>
        <dbReference type="Proteomes" id="UP000179769"/>
    </source>
</evidence>